<evidence type="ECO:0000256" key="4">
    <source>
        <dbReference type="ARBA" id="ARBA00014400"/>
    </source>
</evidence>
<evidence type="ECO:0000256" key="3">
    <source>
        <dbReference type="ARBA" id="ARBA00012347"/>
    </source>
</evidence>
<keyword evidence="12" id="KW-0645">Protease</keyword>
<feature type="domain" description="Peptidase M50" evidence="11">
    <location>
        <begin position="144"/>
        <end position="549"/>
    </location>
</feature>
<protein>
    <recommendedName>
        <fullName evidence="4">Membrane-bound transcription factor site-2 protease</fullName>
        <ecNumber evidence="3">3.4.24.85</ecNumber>
    </recommendedName>
    <alternativeName>
        <fullName evidence="8">Endopeptidase S2P</fullName>
    </alternativeName>
</protein>
<dbReference type="EMBL" id="HBUF01159248">
    <property type="protein sequence ID" value="CAG6649698.1"/>
    <property type="molecule type" value="Transcribed_RNA"/>
</dbReference>
<dbReference type="PANTHER" id="PTHR13325:SF3">
    <property type="entry name" value="MEMBRANE-BOUND TRANSCRIPTION FACTOR SITE-2 PROTEASE"/>
    <property type="match status" value="1"/>
</dbReference>
<dbReference type="PANTHER" id="PTHR13325">
    <property type="entry name" value="PROTEASE M50 MEMBRANE-BOUND TRANSCRIPTION FACTOR SITE 2 PROTEASE"/>
    <property type="match status" value="1"/>
</dbReference>
<evidence type="ECO:0000256" key="1">
    <source>
        <dbReference type="ARBA" id="ARBA00001350"/>
    </source>
</evidence>
<dbReference type="EMBL" id="HBUF01610525">
    <property type="protein sequence ID" value="CAG6778603.1"/>
    <property type="molecule type" value="Transcribed_RNA"/>
</dbReference>
<dbReference type="EMBL" id="HBUF01610524">
    <property type="protein sequence ID" value="CAG6778602.1"/>
    <property type="molecule type" value="Transcribed_RNA"/>
</dbReference>
<dbReference type="EC" id="3.4.24.85" evidence="3"/>
<sequence>MNTNLILLLSLVTIMYLLIYFLDKYLKKKSQSYINFMTKHNIKIHFLYITLQTKTFNRMIYKISHVNITKKCPSIKYTLIYNMGVVCTIVSIPISVYVIVQSVYSNLVKPQSSSLYMNDNEEHYINVKPLVIGVNLPMSHLFYYITSLLVCIVIHELGHAVCALHENIRLNYVGIVLVFIIPVIYVDIENIHTAQVPISVLAKLRIYCAGIWHNILLTLLMYVILYSFPILTSPLYLVNEGVQVTHMGFNSPLKTTAGKFGLEPFDVIVKINECRVVNEMTYKQCLLQLNSSKNIKRGYCLTNEFVEKQQETFKSNELEDKDDCCARNQTKHLCFVQSNISETAKSVNNNENRIKRHVGNNAYRVGNGKPVEIGKLTIYKESDTPESLKDTRQIEETVVEKAKLLVVTSPNIVSNNSNVHSKNNTPVRYCMQARLVLDNSKQSCVSSDQCSPLTQCYLPLTSHALIQIHLRQKSPYVLYLGRPVDVYNTLNVNNYIQKYSESVTLAYIPSVGHNMAVYISILSSGLALVNAIPCYYFDSQHIISILVTRSYLRFCIHVLSTLLLVTYFLLFIPSTLFSNPIKR</sequence>
<feature type="transmembrane region" description="Helical" evidence="10">
    <location>
        <begin position="219"/>
        <end position="237"/>
    </location>
</feature>
<keyword evidence="7 10" id="KW-0472">Membrane</keyword>
<evidence type="ECO:0000256" key="8">
    <source>
        <dbReference type="ARBA" id="ARBA00032658"/>
    </source>
</evidence>
<evidence type="ECO:0000256" key="2">
    <source>
        <dbReference type="ARBA" id="ARBA00004127"/>
    </source>
</evidence>
<dbReference type="AlphaFoldDB" id="A0A8D8W8G6"/>
<evidence type="ECO:0000256" key="6">
    <source>
        <dbReference type="ARBA" id="ARBA00022989"/>
    </source>
</evidence>
<feature type="transmembrane region" description="Helical" evidence="10">
    <location>
        <begin position="6"/>
        <end position="22"/>
    </location>
</feature>
<evidence type="ECO:0000256" key="5">
    <source>
        <dbReference type="ARBA" id="ARBA00022692"/>
    </source>
</evidence>
<dbReference type="EMBL" id="HBUF01159247">
    <property type="protein sequence ID" value="CAG6649697.1"/>
    <property type="molecule type" value="Transcribed_RNA"/>
</dbReference>
<dbReference type="EMBL" id="HBUF01159249">
    <property type="protein sequence ID" value="CAG6649699.1"/>
    <property type="molecule type" value="Transcribed_RNA"/>
</dbReference>
<proteinExistence type="predicted"/>
<name>A0A8D8W8G6_9HEMI</name>
<evidence type="ECO:0000259" key="11">
    <source>
        <dbReference type="Pfam" id="PF02163"/>
    </source>
</evidence>
<dbReference type="GO" id="GO:0016020">
    <property type="term" value="C:membrane"/>
    <property type="evidence" value="ECO:0007669"/>
    <property type="project" value="InterPro"/>
</dbReference>
<dbReference type="EMBL" id="HBUF01610523">
    <property type="protein sequence ID" value="CAG6778601.1"/>
    <property type="molecule type" value="Transcribed_RNA"/>
</dbReference>
<organism evidence="12">
    <name type="scientific">Cacopsylla melanoneura</name>
    <dbReference type="NCBI Taxonomy" id="428564"/>
    <lineage>
        <taxon>Eukaryota</taxon>
        <taxon>Metazoa</taxon>
        <taxon>Ecdysozoa</taxon>
        <taxon>Arthropoda</taxon>
        <taxon>Hexapoda</taxon>
        <taxon>Insecta</taxon>
        <taxon>Pterygota</taxon>
        <taxon>Neoptera</taxon>
        <taxon>Paraneoptera</taxon>
        <taxon>Hemiptera</taxon>
        <taxon>Sternorrhyncha</taxon>
        <taxon>Psylloidea</taxon>
        <taxon>Psyllidae</taxon>
        <taxon>Psyllinae</taxon>
        <taxon>Cacopsylla</taxon>
    </lineage>
</organism>
<comment type="subcellular location">
    <subcellularLocation>
        <location evidence="2">Endomembrane system</location>
        <topology evidence="2">Multi-pass membrane protein</topology>
    </subcellularLocation>
</comment>
<dbReference type="GO" id="GO:1905897">
    <property type="term" value="P:regulation of response to endoplasmic reticulum stress"/>
    <property type="evidence" value="ECO:0007669"/>
    <property type="project" value="TreeGrafter"/>
</dbReference>
<keyword evidence="5 10" id="KW-0812">Transmembrane</keyword>
<evidence type="ECO:0000313" key="12">
    <source>
        <dbReference type="EMBL" id="CAG6649698.1"/>
    </source>
</evidence>
<evidence type="ECO:0000256" key="9">
    <source>
        <dbReference type="ARBA" id="ARBA00045828"/>
    </source>
</evidence>
<dbReference type="GO" id="GO:0031293">
    <property type="term" value="P:membrane protein intracellular domain proteolysis"/>
    <property type="evidence" value="ECO:0007669"/>
    <property type="project" value="TreeGrafter"/>
</dbReference>
<dbReference type="GO" id="GO:0012505">
    <property type="term" value="C:endomembrane system"/>
    <property type="evidence" value="ECO:0007669"/>
    <property type="project" value="UniProtKB-SubCell"/>
</dbReference>
<keyword evidence="12" id="KW-0378">Hydrolase</keyword>
<comment type="catalytic activity">
    <reaction evidence="1">
        <text>Cleaves several transcription factors that are type-2 transmembrane proteins within membrane-spanning domains. Known substrates include sterol regulatory element-binding protein (SREBP) -1, SREBP-2 and forms of the transcriptional activator ATF6. SREBP-2 is cleaved at the site 477-DRSRILL-|-CVLTFLCLSFNPLTSLLQWGGA-505. The residues Asn-Pro, 11 residues distal to the site of cleavage in the membrane-spanning domain, are important for cleavage by S2P endopeptidase. Replacement of either of these residues does not prevent cleavage, but there is no cleavage if both of these residues are replaced.</text>
        <dbReference type="EC" id="3.4.24.85"/>
    </reaction>
</comment>
<dbReference type="GO" id="GO:0004222">
    <property type="term" value="F:metalloendopeptidase activity"/>
    <property type="evidence" value="ECO:0007669"/>
    <property type="project" value="InterPro"/>
</dbReference>
<feature type="transmembrane region" description="Helical" evidence="10">
    <location>
        <begin position="550"/>
        <end position="572"/>
    </location>
</feature>
<dbReference type="Pfam" id="PF02163">
    <property type="entry name" value="Peptidase_M50"/>
    <property type="match status" value="1"/>
</dbReference>
<dbReference type="InterPro" id="IPR001193">
    <property type="entry name" value="MBTPS2"/>
</dbReference>
<dbReference type="PRINTS" id="PR01000">
    <property type="entry name" value="SREBPS2PTASE"/>
</dbReference>
<accession>A0A8D8W8G6</accession>
<feature type="transmembrane region" description="Helical" evidence="10">
    <location>
        <begin position="141"/>
        <end position="158"/>
    </location>
</feature>
<dbReference type="GO" id="GO:0005737">
    <property type="term" value="C:cytoplasm"/>
    <property type="evidence" value="ECO:0007669"/>
    <property type="project" value="TreeGrafter"/>
</dbReference>
<comment type="function">
    <text evidence="9">Zinc metalloprotease that mediates intramembrane proteolysis of proteins such as ATF6, ATF6B, SREBF1/SREBP1 and SREBF2/SREBP2. Catalyzes the second step in the proteolytic activation of the sterol regulatory element-binding proteins (SREBPs) SREBF1/SREBP1 and SREBF2/SREBP2: cleaves SREBPs within the first transmembrane segment, thereby releasing the N-terminal segment with a portion of the transmembrane segment attached. Mature N-terminal SREBP fragments shuttle to the nucleus and activate gene transcription. Also mediates the second step in the proteolytic activation of the cyclic AMP-dependent transcription factor ATF-6 (ATF6 and ATF6B). Involved in intramembrane proteolysis during bone formation. In astrocytes and osteoblasts, upon DNA damage and ER stress, mediates the second step of the regulated intramembrane proteolytic activation of the transcription factor CREB3L1, leading to the inhibition of cell-cycle progression.</text>
</comment>
<feature type="transmembrane region" description="Helical" evidence="10">
    <location>
        <begin position="515"/>
        <end position="538"/>
    </location>
</feature>
<keyword evidence="6 10" id="KW-1133">Transmembrane helix</keyword>
<evidence type="ECO:0000256" key="10">
    <source>
        <dbReference type="SAM" id="Phobius"/>
    </source>
</evidence>
<reference evidence="12" key="1">
    <citation type="submission" date="2021-05" db="EMBL/GenBank/DDBJ databases">
        <authorList>
            <person name="Alioto T."/>
            <person name="Alioto T."/>
            <person name="Gomez Garrido J."/>
        </authorList>
    </citation>
    <scope>NUCLEOTIDE SEQUENCE</scope>
</reference>
<evidence type="ECO:0000256" key="7">
    <source>
        <dbReference type="ARBA" id="ARBA00023136"/>
    </source>
</evidence>
<dbReference type="InterPro" id="IPR008915">
    <property type="entry name" value="Peptidase_M50"/>
</dbReference>
<feature type="transmembrane region" description="Helical" evidence="10">
    <location>
        <begin position="79"/>
        <end position="100"/>
    </location>
</feature>
<dbReference type="EMBL" id="HBUF01362313">
    <property type="protein sequence ID" value="CAG6721550.1"/>
    <property type="molecule type" value="Transcribed_RNA"/>
</dbReference>